<protein>
    <recommendedName>
        <fullName evidence="3">IPT/TIG domain-containing protein</fullName>
    </recommendedName>
</protein>
<dbReference type="RefSeq" id="WP_269414800.1">
    <property type="nucleotide sequence ID" value="NZ_JAPWGL010000002.1"/>
</dbReference>
<gene>
    <name evidence="1" type="ORF">O0931_06765</name>
</gene>
<organism evidence="1 2">
    <name type="scientific">Pedobacter rhodius</name>
    <dbReference type="NCBI Taxonomy" id="3004098"/>
    <lineage>
        <taxon>Bacteria</taxon>
        <taxon>Pseudomonadati</taxon>
        <taxon>Bacteroidota</taxon>
        <taxon>Sphingobacteriia</taxon>
        <taxon>Sphingobacteriales</taxon>
        <taxon>Sphingobacteriaceae</taxon>
        <taxon>Pedobacter</taxon>
    </lineage>
</organism>
<comment type="caution">
    <text evidence="1">The sequence shown here is derived from an EMBL/GenBank/DDBJ whole genome shotgun (WGS) entry which is preliminary data.</text>
</comment>
<evidence type="ECO:0008006" key="3">
    <source>
        <dbReference type="Google" id="ProtNLM"/>
    </source>
</evidence>
<sequence>MEKKLKMYFKIFLCTLIYMSSCKKGDKLPEQIAAIPAIPVLPPTATLPPILVPAYEVGTGGGNLTIDGASFNFSTIKLIKIKAGSYKTIYIKNISGTLDAPITIKNNGQVVITEGIETDNIINVSISGDNDADIKYGFSFENIPFRAIKMNKRIAGVTLKSMSFKNVADYCIAGEKSNGNLAYDGTETSRNERFKILNCLFDNTGSIVFNGSLNKDNSQDLGLFKDVEIAFNQFQNTNSGTLCSFGNIQDYNIHHNVVNNINATNNNHNGVFYMQGNGTFHHNKLTNYQGNSIRMWVYSRGSSPVTVEIYNNVCYNTRKYGGFEIQGFDRNIYPGKTTFVNAKVYNNTIGRMNTSKDWEGQVLDLYNYGGTLEYYNNLGFDLYHNGLPITNMINNMSDTKITLEQNNKYIPSQQDAISDLESFISKVTGIGALL</sequence>
<dbReference type="EMBL" id="JAPWGL010000002">
    <property type="protein sequence ID" value="MCZ4222997.1"/>
    <property type="molecule type" value="Genomic_DNA"/>
</dbReference>
<evidence type="ECO:0000313" key="2">
    <source>
        <dbReference type="Proteomes" id="UP001144341"/>
    </source>
</evidence>
<dbReference type="SUPFAM" id="SSF51126">
    <property type="entry name" value="Pectin lyase-like"/>
    <property type="match status" value="1"/>
</dbReference>
<proteinExistence type="predicted"/>
<dbReference type="Proteomes" id="UP001144341">
    <property type="component" value="Unassembled WGS sequence"/>
</dbReference>
<reference evidence="1" key="1">
    <citation type="submission" date="2022-12" db="EMBL/GenBank/DDBJ databases">
        <title>Genome sequence of SJ11.</title>
        <authorList>
            <person name="Woo H."/>
        </authorList>
    </citation>
    <scope>NUCLEOTIDE SEQUENCE</scope>
    <source>
        <strain evidence="1">SJ11</strain>
    </source>
</reference>
<dbReference type="InterPro" id="IPR011050">
    <property type="entry name" value="Pectin_lyase_fold/virulence"/>
</dbReference>
<name>A0ABT4KVN9_9SPHI</name>
<keyword evidence="2" id="KW-1185">Reference proteome</keyword>
<accession>A0ABT4KVN9</accession>
<evidence type="ECO:0000313" key="1">
    <source>
        <dbReference type="EMBL" id="MCZ4222997.1"/>
    </source>
</evidence>